<reference evidence="5" key="2">
    <citation type="journal article" date="2022" name="Microbiol. Resour. Announc.">
        <title>Metagenome Sequencing to Explore Phylogenomics of Terrestrial Cyanobacteria.</title>
        <authorList>
            <person name="Ward R.D."/>
            <person name="Stajich J.E."/>
            <person name="Johansen J.R."/>
            <person name="Huntemann M."/>
            <person name="Clum A."/>
            <person name="Foster B."/>
            <person name="Foster B."/>
            <person name="Roux S."/>
            <person name="Palaniappan K."/>
            <person name="Varghese N."/>
            <person name="Mukherjee S."/>
            <person name="Reddy T.B.K."/>
            <person name="Daum C."/>
            <person name="Copeland A."/>
            <person name="Chen I.A."/>
            <person name="Ivanova N.N."/>
            <person name="Kyrpides N.C."/>
            <person name="Shapiro N."/>
            <person name="Eloe-Fadrosh E.A."/>
            <person name="Pietrasiak N."/>
        </authorList>
    </citation>
    <scope>NUCLEOTIDE SEQUENCE</scope>
    <source>
        <strain evidence="5">CPER-KK1</strain>
    </source>
</reference>
<evidence type="ECO:0000256" key="4">
    <source>
        <dbReference type="SAM" id="Phobius"/>
    </source>
</evidence>
<protein>
    <recommendedName>
        <fullName evidence="7">Porin</fullName>
    </recommendedName>
</protein>
<dbReference type="Pfam" id="PF04966">
    <property type="entry name" value="OprB"/>
    <property type="match status" value="1"/>
</dbReference>
<dbReference type="EMBL" id="JAHHIF010000043">
    <property type="protein sequence ID" value="MBW4547557.1"/>
    <property type="molecule type" value="Genomic_DNA"/>
</dbReference>
<feature type="compositionally biased region" description="Polar residues" evidence="3">
    <location>
        <begin position="234"/>
        <end position="254"/>
    </location>
</feature>
<organism evidence="5 6">
    <name type="scientific">Symplocastrum torsivum CPER-KK1</name>
    <dbReference type="NCBI Taxonomy" id="450513"/>
    <lineage>
        <taxon>Bacteria</taxon>
        <taxon>Bacillati</taxon>
        <taxon>Cyanobacteriota</taxon>
        <taxon>Cyanophyceae</taxon>
        <taxon>Oscillatoriophycideae</taxon>
        <taxon>Oscillatoriales</taxon>
        <taxon>Microcoleaceae</taxon>
        <taxon>Symplocastrum</taxon>
    </lineage>
</organism>
<sequence length="639" mass="68113">MRDINRKASDTDKPITNAIRHSIWLSYLLSLGTISAGGLSIFSVAAILDTKPAQADIKEPSSNVTDNADKFDRLNLNVSDASVALTPKADAAGEFNFAPHVPAQPQPSARAVVNTTPIALARPPRAIANSLSFVSAETVDNGNFHFSVPAPDKLNPVQPADVPSPPVVLPTQNSVEGDFQAQVAVTEASSTVEVASTASPMTGDSTQNSVEGNSSEQVAATEESPAVELADAPLQTSSEPTLNSVEGDSQQQVATEEESPTVKLATTPSPTASDSTVYRGTGGASLLGGNLQAQTAVDDEQESPTLRESPTSETDPLAPTLRLQGLFVNQDGSSARARVTGIYPFSTNALVGGTVDLTAGDDFSDSQVGSLSINELYFTGSLPSLPNLRLTVGQVDLTSYFDRNSFAKDVGTHFFNPVFQTNPALAAAGIGSRPAALLNWNITDNLEAKVAAFSSSRNLSGFAIDAFAGELGFRVGNAIIRGTFASDRDAGRDGFQEIFGIDRGNGVFGPESGDRENAYGLNAEYFIPQINMGLFARYGHYENTELDEGADTYSVGLNFLDLFMPDDRLGFGYGRNLSNDELRRDNDDKVPDVWELFYDARISPNFRAGATLQARDEFSDFVAGFRVRADFDLLGRLFR</sequence>
<comment type="caution">
    <text evidence="5">The sequence shown here is derived from an EMBL/GenBank/DDBJ whole genome shotgun (WGS) entry which is preliminary data.</text>
</comment>
<proteinExistence type="inferred from homology"/>
<evidence type="ECO:0000256" key="2">
    <source>
        <dbReference type="RuleBase" id="RU363072"/>
    </source>
</evidence>
<dbReference type="InterPro" id="IPR038673">
    <property type="entry name" value="OprB_sf"/>
</dbReference>
<dbReference type="GO" id="GO:0015288">
    <property type="term" value="F:porin activity"/>
    <property type="evidence" value="ECO:0007669"/>
    <property type="project" value="InterPro"/>
</dbReference>
<evidence type="ECO:0000256" key="1">
    <source>
        <dbReference type="ARBA" id="ARBA00008769"/>
    </source>
</evidence>
<keyword evidence="4" id="KW-0812">Transmembrane</keyword>
<dbReference type="Proteomes" id="UP000753908">
    <property type="component" value="Unassembled WGS sequence"/>
</dbReference>
<dbReference type="AlphaFoldDB" id="A0A951UC24"/>
<feature type="compositionally biased region" description="Polar residues" evidence="3">
    <location>
        <begin position="303"/>
        <end position="314"/>
    </location>
</feature>
<dbReference type="GO" id="GO:0016020">
    <property type="term" value="C:membrane"/>
    <property type="evidence" value="ECO:0007669"/>
    <property type="project" value="InterPro"/>
</dbReference>
<dbReference type="InterPro" id="IPR007049">
    <property type="entry name" value="Carb-sel_porin_OprB"/>
</dbReference>
<comment type="similarity">
    <text evidence="1 2">Belongs to the OprB family.</text>
</comment>
<gene>
    <name evidence="5" type="ORF">KME25_24415</name>
</gene>
<accession>A0A951UC24</accession>
<name>A0A951UC24_9CYAN</name>
<keyword evidence="4" id="KW-0472">Membrane</keyword>
<evidence type="ECO:0000256" key="3">
    <source>
        <dbReference type="SAM" id="MobiDB-lite"/>
    </source>
</evidence>
<feature type="compositionally biased region" description="Low complexity" evidence="3">
    <location>
        <begin position="265"/>
        <end position="276"/>
    </location>
</feature>
<evidence type="ECO:0008006" key="7">
    <source>
        <dbReference type="Google" id="ProtNLM"/>
    </source>
</evidence>
<evidence type="ECO:0000313" key="5">
    <source>
        <dbReference type="EMBL" id="MBW4547557.1"/>
    </source>
</evidence>
<dbReference type="Gene3D" id="2.40.160.180">
    <property type="entry name" value="Carbohydrate-selective porin OprB"/>
    <property type="match status" value="1"/>
</dbReference>
<feature type="region of interest" description="Disordered" evidence="3">
    <location>
        <begin position="191"/>
        <end position="319"/>
    </location>
</feature>
<dbReference type="GO" id="GO:0008643">
    <property type="term" value="P:carbohydrate transport"/>
    <property type="evidence" value="ECO:0007669"/>
    <property type="project" value="InterPro"/>
</dbReference>
<feature type="transmembrane region" description="Helical" evidence="4">
    <location>
        <begin position="21"/>
        <end position="48"/>
    </location>
</feature>
<evidence type="ECO:0000313" key="6">
    <source>
        <dbReference type="Proteomes" id="UP000753908"/>
    </source>
</evidence>
<feature type="compositionally biased region" description="Polar residues" evidence="3">
    <location>
        <begin position="200"/>
        <end position="218"/>
    </location>
</feature>
<keyword evidence="4" id="KW-1133">Transmembrane helix</keyword>
<reference evidence="5" key="1">
    <citation type="submission" date="2021-05" db="EMBL/GenBank/DDBJ databases">
        <authorList>
            <person name="Pietrasiak N."/>
            <person name="Ward R."/>
            <person name="Stajich J.E."/>
            <person name="Kurbessoian T."/>
        </authorList>
    </citation>
    <scope>NUCLEOTIDE SEQUENCE</scope>
    <source>
        <strain evidence="5">CPER-KK1</strain>
    </source>
</reference>